<dbReference type="GO" id="GO:0008168">
    <property type="term" value="F:methyltransferase activity"/>
    <property type="evidence" value="ECO:0007669"/>
    <property type="project" value="UniProtKB-KW"/>
</dbReference>
<dbReference type="AlphaFoldDB" id="A0A7M1AXW3"/>
<dbReference type="GO" id="GO:0032259">
    <property type="term" value="P:methylation"/>
    <property type="evidence" value="ECO:0007669"/>
    <property type="project" value="UniProtKB-KW"/>
</dbReference>
<sequence length="336" mass="39043">MKKQPTIKLDSSESDDYLNLANSYKNNKDYKNALVYLKKAIKVDNNCYKCYHQIADVYDKLNKYEQSLFYLQKAIKIFPDFYDALFSMAQCYRKMKNEQKMLEYLHKTLEKRQEHPGANHLLASLNRETSSKYSSEYVEDLFDRYADHFENHLMNSLNYQVPTIIRKKLQFLNPPRDSKVLDLGCGTGLLGKNIVDLFPNLVGVDISTNMIEETRKKEIYTTLYINDIHDFLFKNVKKFDLIIAADVFIYIGDLQGVFSSVKKSLSNNGYFIFTIELSSETNTSNHQLAKSGRFSHTMEYVESLCKENGFDVIGKEEIILRQENKTGQKGVIFTLL</sequence>
<dbReference type="PANTHER" id="PTHR43861">
    <property type="entry name" value="TRANS-ACONITATE 2-METHYLTRANSFERASE-RELATED"/>
    <property type="match status" value="1"/>
</dbReference>
<feature type="repeat" description="TPR" evidence="1">
    <location>
        <begin position="14"/>
        <end position="47"/>
    </location>
</feature>
<dbReference type="Gene3D" id="1.25.40.10">
    <property type="entry name" value="Tetratricopeptide repeat domain"/>
    <property type="match status" value="1"/>
</dbReference>
<organism evidence="3 4">
    <name type="scientific">Sulfurimonas marina</name>
    <dbReference type="NCBI Taxonomy" id="2590551"/>
    <lineage>
        <taxon>Bacteria</taxon>
        <taxon>Pseudomonadati</taxon>
        <taxon>Campylobacterota</taxon>
        <taxon>Epsilonproteobacteria</taxon>
        <taxon>Campylobacterales</taxon>
        <taxon>Sulfurimonadaceae</taxon>
        <taxon>Sulfurimonas</taxon>
    </lineage>
</organism>
<protein>
    <submittedName>
        <fullName evidence="3">Methyltransferase domain-containing protein</fullName>
    </submittedName>
</protein>
<feature type="repeat" description="TPR" evidence="1">
    <location>
        <begin position="48"/>
        <end position="81"/>
    </location>
</feature>
<dbReference type="Gene3D" id="3.40.50.150">
    <property type="entry name" value="Vaccinia Virus protein VP39"/>
    <property type="match status" value="1"/>
</dbReference>
<name>A0A7M1AXW3_9BACT</name>
<dbReference type="InterPro" id="IPR025714">
    <property type="entry name" value="Methyltranfer_dom"/>
</dbReference>
<evidence type="ECO:0000313" key="3">
    <source>
        <dbReference type="EMBL" id="QOP41398.1"/>
    </source>
</evidence>
<keyword evidence="3" id="KW-0808">Transferase</keyword>
<dbReference type="SMART" id="SM00028">
    <property type="entry name" value="TPR"/>
    <property type="match status" value="3"/>
</dbReference>
<gene>
    <name evidence="3" type="ORF">FJR03_06430</name>
</gene>
<dbReference type="KEGG" id="smax:FJR03_06430"/>
<dbReference type="SUPFAM" id="SSF48452">
    <property type="entry name" value="TPR-like"/>
    <property type="match status" value="1"/>
</dbReference>
<dbReference type="Pfam" id="PF13847">
    <property type="entry name" value="Methyltransf_31"/>
    <property type="match status" value="1"/>
</dbReference>
<feature type="domain" description="Methyltransferase" evidence="2">
    <location>
        <begin position="177"/>
        <end position="275"/>
    </location>
</feature>
<dbReference type="Pfam" id="PF13174">
    <property type="entry name" value="TPR_6"/>
    <property type="match status" value="1"/>
</dbReference>
<dbReference type="Proteomes" id="UP000593910">
    <property type="component" value="Chromosome"/>
</dbReference>
<evidence type="ECO:0000256" key="1">
    <source>
        <dbReference type="PROSITE-ProRule" id="PRU00339"/>
    </source>
</evidence>
<accession>A0A7M1AXW3</accession>
<dbReference type="SUPFAM" id="SSF53335">
    <property type="entry name" value="S-adenosyl-L-methionine-dependent methyltransferases"/>
    <property type="match status" value="1"/>
</dbReference>
<dbReference type="CDD" id="cd02440">
    <property type="entry name" value="AdoMet_MTases"/>
    <property type="match status" value="1"/>
</dbReference>
<keyword evidence="1" id="KW-0802">TPR repeat</keyword>
<dbReference type="PROSITE" id="PS50005">
    <property type="entry name" value="TPR"/>
    <property type="match status" value="2"/>
</dbReference>
<proteinExistence type="predicted"/>
<keyword evidence="3" id="KW-0489">Methyltransferase</keyword>
<dbReference type="InterPro" id="IPR019734">
    <property type="entry name" value="TPR_rpt"/>
</dbReference>
<dbReference type="EMBL" id="CP041165">
    <property type="protein sequence ID" value="QOP41398.1"/>
    <property type="molecule type" value="Genomic_DNA"/>
</dbReference>
<dbReference type="InterPro" id="IPR011990">
    <property type="entry name" value="TPR-like_helical_dom_sf"/>
</dbReference>
<evidence type="ECO:0000313" key="4">
    <source>
        <dbReference type="Proteomes" id="UP000593910"/>
    </source>
</evidence>
<reference evidence="3 4" key="1">
    <citation type="submission" date="2019-06" db="EMBL/GenBank/DDBJ databases">
        <title>Sulfurimonas gotlandica sp. nov., a chemoautotrophic and psychrotolerant epsilonproteobacterium isolated from a pelagic redoxcline, and an emended description of the genus Sulfurimonas.</title>
        <authorList>
            <person name="Wang S."/>
            <person name="Jiang L."/>
            <person name="Shao Z."/>
        </authorList>
    </citation>
    <scope>NUCLEOTIDE SEQUENCE [LARGE SCALE GENOMIC DNA]</scope>
    <source>
        <strain evidence="3 4">B2</strain>
    </source>
</reference>
<dbReference type="RefSeq" id="WP_193112713.1">
    <property type="nucleotide sequence ID" value="NZ_CP041165.1"/>
</dbReference>
<keyword evidence="4" id="KW-1185">Reference proteome</keyword>
<evidence type="ECO:0000259" key="2">
    <source>
        <dbReference type="Pfam" id="PF13847"/>
    </source>
</evidence>
<dbReference type="InterPro" id="IPR029063">
    <property type="entry name" value="SAM-dependent_MTases_sf"/>
</dbReference>
<dbReference type="Pfam" id="PF13181">
    <property type="entry name" value="TPR_8"/>
    <property type="match status" value="2"/>
</dbReference>